<evidence type="ECO:0000256" key="4">
    <source>
        <dbReference type="ARBA" id="ARBA00022692"/>
    </source>
</evidence>
<dbReference type="GO" id="GO:0034625">
    <property type="term" value="P:fatty acid elongation, monounsaturated fatty acid"/>
    <property type="evidence" value="ECO:0007669"/>
    <property type="project" value="TreeGrafter"/>
</dbReference>
<dbReference type="GeneID" id="111134492"/>
<evidence type="ECO:0000313" key="13">
    <source>
        <dbReference type="RefSeq" id="XP_022339268.1"/>
    </source>
</evidence>
<keyword evidence="2 10" id="KW-0444">Lipid biosynthesis</keyword>
<comment type="similarity">
    <text evidence="10">Belongs to the ELO family.</text>
</comment>
<dbReference type="PROSITE" id="PS01188">
    <property type="entry name" value="ELO"/>
    <property type="match status" value="1"/>
</dbReference>
<dbReference type="PANTHER" id="PTHR11157">
    <property type="entry name" value="FATTY ACID ACYL TRANSFERASE-RELATED"/>
    <property type="match status" value="1"/>
</dbReference>
<dbReference type="GO" id="GO:0005789">
    <property type="term" value="C:endoplasmic reticulum membrane"/>
    <property type="evidence" value="ECO:0007669"/>
    <property type="project" value="TreeGrafter"/>
</dbReference>
<dbReference type="GO" id="GO:0019367">
    <property type="term" value="P:fatty acid elongation, saturated fatty acid"/>
    <property type="evidence" value="ECO:0007669"/>
    <property type="project" value="TreeGrafter"/>
</dbReference>
<evidence type="ECO:0000256" key="8">
    <source>
        <dbReference type="ARBA" id="ARBA00023136"/>
    </source>
</evidence>
<evidence type="ECO:0000256" key="7">
    <source>
        <dbReference type="ARBA" id="ARBA00023098"/>
    </source>
</evidence>
<accession>A0A8B8EF65</accession>
<dbReference type="PANTHER" id="PTHR11157:SF166">
    <property type="entry name" value="ELONGATION OF VERY LONG CHAIN FATTY ACIDS PROTEIN"/>
    <property type="match status" value="1"/>
</dbReference>
<sequence>MQASIKDLLHHYEYATTKLNDPRTTDWFLMSSPWPTIAVVIFYLVFVYGGQRWMKNRPAYSLKDLMLCYNFCLVLLNAYIFYEYLVSTWLNPNFSKSCQVMDYSNEGLPLRLAKVSWWFYFSKIIELMDTVFFVLRKKNNQISFLHVYHHSTMPLLWWTGVKFVPGGESYQCASINSFIHVLMYTYYLLSAMGPQMQKFLWWKKYMTTLQLVQFWWILGHTLHAMYIHCDFPVGFGYALLAYDFSHIVLFSHFYYNTYTKRARAKREESNGKPSNGKAGKNATENGSTRHRK</sequence>
<feature type="transmembrane region" description="Helical" evidence="10">
    <location>
        <begin position="142"/>
        <end position="161"/>
    </location>
</feature>
<dbReference type="GO" id="GO:0009922">
    <property type="term" value="F:fatty acid elongase activity"/>
    <property type="evidence" value="ECO:0007669"/>
    <property type="project" value="UniProtKB-EC"/>
</dbReference>
<feature type="transmembrane region" description="Helical" evidence="10">
    <location>
        <begin position="27"/>
        <end position="46"/>
    </location>
</feature>
<feature type="transmembrane region" description="Helical" evidence="10">
    <location>
        <begin position="117"/>
        <end position="135"/>
    </location>
</feature>
<dbReference type="EC" id="2.3.1.199" evidence="10"/>
<keyword evidence="6 10" id="KW-1133">Transmembrane helix</keyword>
<evidence type="ECO:0000256" key="2">
    <source>
        <dbReference type="ARBA" id="ARBA00022516"/>
    </source>
</evidence>
<dbReference type="OrthoDB" id="434092at2759"/>
<evidence type="ECO:0000256" key="11">
    <source>
        <dbReference type="SAM" id="MobiDB-lite"/>
    </source>
</evidence>
<name>A0A8B8EF65_CRAVI</name>
<keyword evidence="5 10" id="KW-0276">Fatty acid metabolism</keyword>
<evidence type="ECO:0000256" key="1">
    <source>
        <dbReference type="ARBA" id="ARBA00004141"/>
    </source>
</evidence>
<protein>
    <recommendedName>
        <fullName evidence="10">Elongation of very long chain fatty acids protein</fullName>
        <ecNumber evidence="10">2.3.1.199</ecNumber>
    </recommendedName>
    <alternativeName>
        <fullName evidence="10">Very-long-chain 3-oxoacyl-CoA synthase</fullName>
    </alternativeName>
</protein>
<feature type="transmembrane region" description="Helical" evidence="10">
    <location>
        <begin position="209"/>
        <end position="228"/>
    </location>
</feature>
<feature type="transmembrane region" description="Helical" evidence="10">
    <location>
        <begin position="67"/>
        <end position="85"/>
    </location>
</feature>
<dbReference type="Proteomes" id="UP000694844">
    <property type="component" value="Chromosome 1"/>
</dbReference>
<gene>
    <name evidence="13 14" type="primary">LOC111134492</name>
</gene>
<evidence type="ECO:0000256" key="6">
    <source>
        <dbReference type="ARBA" id="ARBA00022989"/>
    </source>
</evidence>
<feature type="region of interest" description="Disordered" evidence="11">
    <location>
        <begin position="264"/>
        <end position="292"/>
    </location>
</feature>
<reference evidence="12" key="1">
    <citation type="submission" date="2024-06" db="UniProtKB">
        <authorList>
            <consortium name="RefSeq"/>
        </authorList>
    </citation>
    <scope>NUCLEOTIDE SEQUENCE [LARGE SCALE GENOMIC DNA]</scope>
</reference>
<keyword evidence="3 10" id="KW-0808">Transferase</keyword>
<feature type="transmembrane region" description="Helical" evidence="10">
    <location>
        <begin position="234"/>
        <end position="255"/>
    </location>
</feature>
<keyword evidence="8 10" id="KW-0472">Membrane</keyword>
<dbReference type="KEGG" id="cvn:111134492"/>
<reference evidence="13 14" key="2">
    <citation type="submission" date="2025-04" db="UniProtKB">
        <authorList>
            <consortium name="RefSeq"/>
        </authorList>
    </citation>
    <scope>IDENTIFICATION</scope>
    <source>
        <tissue evidence="13 14">Whole sample</tissue>
    </source>
</reference>
<proteinExistence type="inferred from homology"/>
<evidence type="ECO:0000256" key="10">
    <source>
        <dbReference type="RuleBase" id="RU361115"/>
    </source>
</evidence>
<evidence type="ECO:0000313" key="12">
    <source>
        <dbReference type="Proteomes" id="UP000694844"/>
    </source>
</evidence>
<dbReference type="GO" id="GO:0034626">
    <property type="term" value="P:fatty acid elongation, polyunsaturated fatty acid"/>
    <property type="evidence" value="ECO:0007669"/>
    <property type="project" value="TreeGrafter"/>
</dbReference>
<evidence type="ECO:0000256" key="9">
    <source>
        <dbReference type="ARBA" id="ARBA00023160"/>
    </source>
</evidence>
<dbReference type="RefSeq" id="XP_022339268.1">
    <property type="nucleotide sequence ID" value="XM_022483560.1"/>
</dbReference>
<evidence type="ECO:0000256" key="3">
    <source>
        <dbReference type="ARBA" id="ARBA00022679"/>
    </source>
</evidence>
<evidence type="ECO:0000256" key="5">
    <source>
        <dbReference type="ARBA" id="ARBA00022832"/>
    </source>
</evidence>
<dbReference type="InterPro" id="IPR030457">
    <property type="entry name" value="ELO_CS"/>
</dbReference>
<keyword evidence="12" id="KW-1185">Reference proteome</keyword>
<keyword evidence="4 10" id="KW-0812">Transmembrane</keyword>
<organism evidence="12 14">
    <name type="scientific">Crassostrea virginica</name>
    <name type="common">Eastern oyster</name>
    <dbReference type="NCBI Taxonomy" id="6565"/>
    <lineage>
        <taxon>Eukaryota</taxon>
        <taxon>Metazoa</taxon>
        <taxon>Spiralia</taxon>
        <taxon>Lophotrochozoa</taxon>
        <taxon>Mollusca</taxon>
        <taxon>Bivalvia</taxon>
        <taxon>Autobranchia</taxon>
        <taxon>Pteriomorphia</taxon>
        <taxon>Ostreida</taxon>
        <taxon>Ostreoidea</taxon>
        <taxon>Ostreidae</taxon>
        <taxon>Crassostrea</taxon>
    </lineage>
</organism>
<comment type="subcellular location">
    <subcellularLocation>
        <location evidence="1">Membrane</location>
        <topology evidence="1">Multi-pass membrane protein</topology>
    </subcellularLocation>
</comment>
<dbReference type="GO" id="GO:0042761">
    <property type="term" value="P:very long-chain fatty acid biosynthetic process"/>
    <property type="evidence" value="ECO:0007669"/>
    <property type="project" value="TreeGrafter"/>
</dbReference>
<feature type="transmembrane region" description="Helical" evidence="10">
    <location>
        <begin position="173"/>
        <end position="189"/>
    </location>
</feature>
<dbReference type="InterPro" id="IPR002076">
    <property type="entry name" value="ELO_fam"/>
</dbReference>
<dbReference type="GO" id="GO:0030148">
    <property type="term" value="P:sphingolipid biosynthetic process"/>
    <property type="evidence" value="ECO:0007669"/>
    <property type="project" value="TreeGrafter"/>
</dbReference>
<dbReference type="AlphaFoldDB" id="A0A8B8EF65"/>
<comment type="catalytic activity">
    <reaction evidence="10">
        <text>a very-long-chain acyl-CoA + malonyl-CoA + H(+) = a very-long-chain 3-oxoacyl-CoA + CO2 + CoA</text>
        <dbReference type="Rhea" id="RHEA:32727"/>
        <dbReference type="ChEBI" id="CHEBI:15378"/>
        <dbReference type="ChEBI" id="CHEBI:16526"/>
        <dbReference type="ChEBI" id="CHEBI:57287"/>
        <dbReference type="ChEBI" id="CHEBI:57384"/>
        <dbReference type="ChEBI" id="CHEBI:90725"/>
        <dbReference type="ChEBI" id="CHEBI:90736"/>
        <dbReference type="EC" id="2.3.1.199"/>
    </reaction>
</comment>
<evidence type="ECO:0000313" key="14">
    <source>
        <dbReference type="RefSeq" id="XP_022339277.1"/>
    </source>
</evidence>
<keyword evidence="7 10" id="KW-0443">Lipid metabolism</keyword>
<dbReference type="RefSeq" id="XP_022339277.1">
    <property type="nucleotide sequence ID" value="XM_022483569.1"/>
</dbReference>
<dbReference type="Pfam" id="PF01151">
    <property type="entry name" value="ELO"/>
    <property type="match status" value="1"/>
</dbReference>
<keyword evidence="9 10" id="KW-0275">Fatty acid biosynthesis</keyword>